<feature type="non-terminal residue" evidence="4">
    <location>
        <position position="1"/>
    </location>
</feature>
<evidence type="ECO:0000256" key="1">
    <source>
        <dbReference type="ARBA" id="ARBA00022737"/>
    </source>
</evidence>
<accession>A0A9P9ERB5</accession>
<dbReference type="Pfam" id="PF22939">
    <property type="entry name" value="WHD_GPIID"/>
    <property type="match status" value="1"/>
</dbReference>
<dbReference type="Pfam" id="PF24883">
    <property type="entry name" value="NPHP3_N"/>
    <property type="match status" value="1"/>
</dbReference>
<reference evidence="4" key="1">
    <citation type="journal article" date="2021" name="Nat. Commun.">
        <title>Genetic determinants of endophytism in the Arabidopsis root mycobiome.</title>
        <authorList>
            <person name="Mesny F."/>
            <person name="Miyauchi S."/>
            <person name="Thiergart T."/>
            <person name="Pickel B."/>
            <person name="Atanasova L."/>
            <person name="Karlsson M."/>
            <person name="Huettel B."/>
            <person name="Barry K.W."/>
            <person name="Haridas S."/>
            <person name="Chen C."/>
            <person name="Bauer D."/>
            <person name="Andreopoulos W."/>
            <person name="Pangilinan J."/>
            <person name="LaButti K."/>
            <person name="Riley R."/>
            <person name="Lipzen A."/>
            <person name="Clum A."/>
            <person name="Drula E."/>
            <person name="Henrissat B."/>
            <person name="Kohler A."/>
            <person name="Grigoriev I.V."/>
            <person name="Martin F.M."/>
            <person name="Hacquard S."/>
        </authorList>
    </citation>
    <scope>NUCLEOTIDE SEQUENCE</scope>
    <source>
        <strain evidence="4">MPI-CAGE-AT-0021</strain>
    </source>
</reference>
<proteinExistence type="predicted"/>
<feature type="domain" description="GPI inositol-deacylase winged helix" evidence="2">
    <location>
        <begin position="247"/>
        <end position="326"/>
    </location>
</feature>
<dbReference type="PANTHER" id="PTHR10039:SF15">
    <property type="entry name" value="NACHT DOMAIN-CONTAINING PROTEIN"/>
    <property type="match status" value="1"/>
</dbReference>
<gene>
    <name evidence="4" type="ORF">B0J13DRAFT_503042</name>
</gene>
<evidence type="ECO:0008006" key="6">
    <source>
        <dbReference type="Google" id="ProtNLM"/>
    </source>
</evidence>
<keyword evidence="1" id="KW-0677">Repeat</keyword>
<evidence type="ECO:0000259" key="3">
    <source>
        <dbReference type="Pfam" id="PF24883"/>
    </source>
</evidence>
<keyword evidence="5" id="KW-1185">Reference proteome</keyword>
<dbReference type="InterPro" id="IPR027417">
    <property type="entry name" value="P-loop_NTPase"/>
</dbReference>
<dbReference type="InterPro" id="IPR056884">
    <property type="entry name" value="NPHP3-like_N"/>
</dbReference>
<feature type="domain" description="Nephrocystin 3-like N-terminal" evidence="3">
    <location>
        <begin position="2"/>
        <end position="130"/>
    </location>
</feature>
<organism evidence="4 5">
    <name type="scientific">Dactylonectria estremocensis</name>
    <dbReference type="NCBI Taxonomy" id="1079267"/>
    <lineage>
        <taxon>Eukaryota</taxon>
        <taxon>Fungi</taxon>
        <taxon>Dikarya</taxon>
        <taxon>Ascomycota</taxon>
        <taxon>Pezizomycotina</taxon>
        <taxon>Sordariomycetes</taxon>
        <taxon>Hypocreomycetidae</taxon>
        <taxon>Hypocreales</taxon>
        <taxon>Nectriaceae</taxon>
        <taxon>Dactylonectria</taxon>
    </lineage>
</organism>
<name>A0A9P9ERB5_9HYPO</name>
<comment type="caution">
    <text evidence="4">The sequence shown here is derived from an EMBL/GenBank/DDBJ whole genome shotgun (WGS) entry which is preliminary data.</text>
</comment>
<dbReference type="Proteomes" id="UP000717696">
    <property type="component" value="Unassembled WGS sequence"/>
</dbReference>
<dbReference type="InterPro" id="IPR054471">
    <property type="entry name" value="GPIID_WHD"/>
</dbReference>
<dbReference type="AlphaFoldDB" id="A0A9P9ERB5"/>
<dbReference type="Gene3D" id="3.40.50.300">
    <property type="entry name" value="P-loop containing nucleotide triphosphate hydrolases"/>
    <property type="match status" value="1"/>
</dbReference>
<sequence>MSIVVDDLITRFHNNPGIGIAYLYCNFRQHDEQKAHDLLASLLKQLSQGQASLPDSVKSLYDSHKDKRRRPSLDEVSRTLQSVAAQYSRVFIIVDALDECQATTGGRARFLSEIFNLQAKCRANIFATSRSIPEIVRIFDGRPALEIRARKEDVERYLEGHIGELTAFGEWSRQLRDEIKDGISDAVDGMFLLAQIYLDSLDDKTTPRAVRRALKKLQKQSPASSEDQKHEVLNQAYKDAMERINRQKLGFRRLAEKVLSWITCAKRPLTMSEVQHALATEIGDSELGEDNLERIERIVSVCAGLVTVDKESDIIRLVHYTTQEYFERTKSHWFPNAETYITTVCVTYLSFSAFEGGFCQ</sequence>
<dbReference type="OrthoDB" id="1577640at2759"/>
<dbReference type="PANTHER" id="PTHR10039">
    <property type="entry name" value="AMELOGENIN"/>
    <property type="match status" value="1"/>
</dbReference>
<dbReference type="EMBL" id="JAGMUU010000011">
    <property type="protein sequence ID" value="KAH7142702.1"/>
    <property type="molecule type" value="Genomic_DNA"/>
</dbReference>
<evidence type="ECO:0000313" key="5">
    <source>
        <dbReference type="Proteomes" id="UP000717696"/>
    </source>
</evidence>
<evidence type="ECO:0000259" key="2">
    <source>
        <dbReference type="Pfam" id="PF22939"/>
    </source>
</evidence>
<protein>
    <recommendedName>
        <fullName evidence="6">NACHT domain-containing protein</fullName>
    </recommendedName>
</protein>
<evidence type="ECO:0000313" key="4">
    <source>
        <dbReference type="EMBL" id="KAH7142702.1"/>
    </source>
</evidence>